<evidence type="ECO:0000313" key="1">
    <source>
        <dbReference type="EMBL" id="CCD45150.1"/>
    </source>
</evidence>
<name>G2XX72_BOTF4</name>
<dbReference type="InParanoid" id="G2XX72"/>
<dbReference type="OrthoDB" id="3472142at2759"/>
<dbReference type="HOGENOM" id="CLU_439391_0_0_1"/>
<protein>
    <submittedName>
        <fullName evidence="1">Uncharacterized protein</fullName>
    </submittedName>
</protein>
<organism evidence="1 2">
    <name type="scientific">Botryotinia fuckeliana (strain T4)</name>
    <name type="common">Noble rot fungus</name>
    <name type="synonym">Botrytis cinerea</name>
    <dbReference type="NCBI Taxonomy" id="999810"/>
    <lineage>
        <taxon>Eukaryota</taxon>
        <taxon>Fungi</taxon>
        <taxon>Dikarya</taxon>
        <taxon>Ascomycota</taxon>
        <taxon>Pezizomycotina</taxon>
        <taxon>Leotiomycetes</taxon>
        <taxon>Helotiales</taxon>
        <taxon>Sclerotiniaceae</taxon>
        <taxon>Botrytis</taxon>
    </lineage>
</organism>
<gene>
    <name evidence="1" type="ORF">BofuT4_P008670.1</name>
</gene>
<dbReference type="AlphaFoldDB" id="G2XX72"/>
<dbReference type="Proteomes" id="UP000008177">
    <property type="component" value="Unplaced contigs"/>
</dbReference>
<evidence type="ECO:0000313" key="2">
    <source>
        <dbReference type="Proteomes" id="UP000008177"/>
    </source>
</evidence>
<sequence length="622" mass="71659">MRVLADKLHDRTRISLPHSHDSNSDNNLEGELDELIKYLSTIHARFLDVQGSSGQNGDPRSSGELIRILISVHANLQATLQSIEEEDEKSYTAKKAFLWNSERLNSVAEAIAIENHKLRVLLCTFDPDENVETAIPLEWRRWRLRKMEGYVETEIQRCGRQRCEVSRLDGYNYQFKWNKLNDAEYLSHISGDKLCKVSAKSWEFFIQCFTRNLQIAQEESCGPSDRWIHLMICSHYLMSARDSREYRQFVTYFKHPQDLCIIDTGFTLHHYITELEILLFGILTELETEYLNPDDVQEKTKKRNSQQSTPLIPQTPIVQGRHESVSTGSTQSMGIDEYGVIFKCQLGGEQVDHVMKIRMDAEGAMTLDFDEELSLWPNTLQAFREFQRGIKVRTLEKYQFKSKNAITGRLQIWLKDFSRGNDSTQVGASSSLRRASTSLSAMSRTTFASIATLKAQQAIPGSHLTTIDEGSGLQIEMPVPPLVIMFVESSSRDGKIQRGQILAFKFAEHSKLDRKKCKPDDKFPRCFVLHPVRCDLEIGPLKFPQNSKELSWLEVSFSKDEGKLRPSNSYVLNAEISSIEREIFTRQLEDARKIYHRRMEQHNQGLKFMQQGRHNTKEYGVD</sequence>
<accession>G2XX72</accession>
<dbReference type="EMBL" id="FQ790275">
    <property type="protein sequence ID" value="CCD45150.1"/>
    <property type="molecule type" value="Genomic_DNA"/>
</dbReference>
<proteinExistence type="predicted"/>
<reference evidence="2" key="1">
    <citation type="journal article" date="2011" name="PLoS Genet.">
        <title>Genomic analysis of the necrotrophic fungal pathogens Sclerotinia sclerotiorum and Botrytis cinerea.</title>
        <authorList>
            <person name="Amselem J."/>
            <person name="Cuomo C.A."/>
            <person name="van Kan J.A."/>
            <person name="Viaud M."/>
            <person name="Benito E.P."/>
            <person name="Couloux A."/>
            <person name="Coutinho P.M."/>
            <person name="de Vries R.P."/>
            <person name="Dyer P.S."/>
            <person name="Fillinger S."/>
            <person name="Fournier E."/>
            <person name="Gout L."/>
            <person name="Hahn M."/>
            <person name="Kohn L."/>
            <person name="Lapalu N."/>
            <person name="Plummer K.M."/>
            <person name="Pradier J.M."/>
            <person name="Quevillon E."/>
            <person name="Sharon A."/>
            <person name="Simon A."/>
            <person name="ten Have A."/>
            <person name="Tudzynski B."/>
            <person name="Tudzynski P."/>
            <person name="Wincker P."/>
            <person name="Andrew M."/>
            <person name="Anthouard V."/>
            <person name="Beever R.E."/>
            <person name="Beffa R."/>
            <person name="Benoit I."/>
            <person name="Bouzid O."/>
            <person name="Brault B."/>
            <person name="Chen Z."/>
            <person name="Choquer M."/>
            <person name="Collemare J."/>
            <person name="Cotton P."/>
            <person name="Danchin E.G."/>
            <person name="Da Silva C."/>
            <person name="Gautier A."/>
            <person name="Giraud C."/>
            <person name="Giraud T."/>
            <person name="Gonzalez C."/>
            <person name="Grossetete S."/>
            <person name="Guldener U."/>
            <person name="Henrissat B."/>
            <person name="Howlett B.J."/>
            <person name="Kodira C."/>
            <person name="Kretschmer M."/>
            <person name="Lappartient A."/>
            <person name="Leroch M."/>
            <person name="Levis C."/>
            <person name="Mauceli E."/>
            <person name="Neuveglise C."/>
            <person name="Oeser B."/>
            <person name="Pearson M."/>
            <person name="Poulain J."/>
            <person name="Poussereau N."/>
            <person name="Quesneville H."/>
            <person name="Rascle C."/>
            <person name="Schumacher J."/>
            <person name="Segurens B."/>
            <person name="Sexton A."/>
            <person name="Silva E."/>
            <person name="Sirven C."/>
            <person name="Soanes D.M."/>
            <person name="Talbot N.J."/>
            <person name="Templeton M."/>
            <person name="Yandava C."/>
            <person name="Yarden O."/>
            <person name="Zeng Q."/>
            <person name="Rollins J.A."/>
            <person name="Lebrun M.H."/>
            <person name="Dickman M."/>
        </authorList>
    </citation>
    <scope>NUCLEOTIDE SEQUENCE [LARGE SCALE GENOMIC DNA]</scope>
    <source>
        <strain evidence="2">T4</strain>
    </source>
</reference>